<name>A0ABY5Y5C4_9BACT</name>
<keyword evidence="1" id="KW-0131">Cell cycle</keyword>
<sequence length="93" mass="10589">MQEYNLNAFDLVNVSFKTEASGERVQKAHEYAQSLYEELKVHGGNLTRDRLLAILLLGITDDLLQQKDKAKNLNTFLISLLKKIDDCIPDNPQ</sequence>
<dbReference type="EMBL" id="CP065938">
    <property type="protein sequence ID" value="UWX06567.1"/>
    <property type="molecule type" value="Genomic_DNA"/>
</dbReference>
<evidence type="ECO:0000313" key="1">
    <source>
        <dbReference type="EMBL" id="UWX06567.1"/>
    </source>
</evidence>
<dbReference type="Pfam" id="PF05164">
    <property type="entry name" value="ZapA"/>
    <property type="match status" value="1"/>
</dbReference>
<dbReference type="GO" id="GO:0051301">
    <property type="term" value="P:cell division"/>
    <property type="evidence" value="ECO:0007669"/>
    <property type="project" value="UniProtKB-KW"/>
</dbReference>
<proteinExistence type="predicted"/>
<evidence type="ECO:0000313" key="2">
    <source>
        <dbReference type="Proteomes" id="UP001058120"/>
    </source>
</evidence>
<protein>
    <submittedName>
        <fullName evidence="1">Cell division protein ZapA</fullName>
    </submittedName>
</protein>
<gene>
    <name evidence="1" type="ORF">JBF11_04480</name>
</gene>
<accession>A0ABY5Y5C4</accession>
<keyword evidence="2" id="KW-1185">Reference proteome</keyword>
<dbReference type="InterPro" id="IPR007838">
    <property type="entry name" value="Cell_div_ZapA-like"/>
</dbReference>
<keyword evidence="1" id="KW-0132">Cell division</keyword>
<reference evidence="1" key="1">
    <citation type="submission" date="2020-12" db="EMBL/GenBank/DDBJ databases">
        <title>Taurinivorans muris gen. nov., sp. nov., fundamental and realized metabolic niche of a ubiquitous sulfidogenic bacterium in the murine intestine.</title>
        <authorList>
            <person name="Ye H."/>
            <person name="Hanson B.T."/>
            <person name="Loy A."/>
        </authorList>
    </citation>
    <scope>NUCLEOTIDE SEQUENCE</scope>
    <source>
        <strain evidence="1">LT0009</strain>
    </source>
</reference>
<dbReference type="Proteomes" id="UP001058120">
    <property type="component" value="Chromosome"/>
</dbReference>
<organism evidence="1 2">
    <name type="scientific">Taurinivorans muris</name>
    <dbReference type="NCBI Taxonomy" id="2787751"/>
    <lineage>
        <taxon>Bacteria</taxon>
        <taxon>Pseudomonadati</taxon>
        <taxon>Thermodesulfobacteriota</taxon>
        <taxon>Desulfovibrionia</taxon>
        <taxon>Desulfovibrionales</taxon>
        <taxon>Desulfovibrionaceae</taxon>
        <taxon>Taurinivorans</taxon>
    </lineage>
</organism>
<dbReference type="RefSeq" id="WP_334316179.1">
    <property type="nucleotide sequence ID" value="NZ_CP065938.1"/>
</dbReference>